<reference evidence="8" key="1">
    <citation type="submission" date="2022-12" db="EMBL/GenBank/DDBJ databases">
        <title>Draft genome assemblies for two species of Escallonia (Escalloniales).</title>
        <authorList>
            <person name="Chanderbali A."/>
            <person name="Dervinis C."/>
            <person name="Anghel I."/>
            <person name="Soltis D."/>
            <person name="Soltis P."/>
            <person name="Zapata F."/>
        </authorList>
    </citation>
    <scope>NUCLEOTIDE SEQUENCE</scope>
    <source>
        <strain evidence="8">UCBG64.0493</strain>
        <tissue evidence="8">Leaf</tissue>
    </source>
</reference>
<feature type="binding site" evidence="5">
    <location>
        <position position="75"/>
    </location>
    <ligand>
        <name>ATP</name>
        <dbReference type="ChEBI" id="CHEBI:30616"/>
    </ligand>
</feature>
<dbReference type="EMBL" id="JAVXUP010001371">
    <property type="protein sequence ID" value="KAK3012507.1"/>
    <property type="molecule type" value="Genomic_DNA"/>
</dbReference>
<evidence type="ECO:0000256" key="6">
    <source>
        <dbReference type="SAM" id="MobiDB-lite"/>
    </source>
</evidence>
<dbReference type="SUPFAM" id="SSF56112">
    <property type="entry name" value="Protein kinase-like (PK-like)"/>
    <property type="match status" value="1"/>
</dbReference>
<dbReference type="Pfam" id="PF07714">
    <property type="entry name" value="PK_Tyr_Ser-Thr"/>
    <property type="match status" value="2"/>
</dbReference>
<keyword evidence="1" id="KW-0808">Transferase</keyword>
<keyword evidence="4 5" id="KW-0067">ATP-binding</keyword>
<evidence type="ECO:0000256" key="1">
    <source>
        <dbReference type="ARBA" id="ARBA00022679"/>
    </source>
</evidence>
<evidence type="ECO:0000313" key="9">
    <source>
        <dbReference type="Proteomes" id="UP001188597"/>
    </source>
</evidence>
<dbReference type="InterPro" id="IPR000719">
    <property type="entry name" value="Prot_kinase_dom"/>
</dbReference>
<protein>
    <recommendedName>
        <fullName evidence="7">Protein kinase domain-containing protein</fullName>
    </recommendedName>
</protein>
<dbReference type="GO" id="GO:0004672">
    <property type="term" value="F:protein kinase activity"/>
    <property type="evidence" value="ECO:0007669"/>
    <property type="project" value="InterPro"/>
</dbReference>
<keyword evidence="3" id="KW-0418">Kinase</keyword>
<dbReference type="PANTHER" id="PTHR47973">
    <property type="entry name" value="CYSTEINE-RICH RECEPTOR-LIKE PROTEIN KINASE 3"/>
    <property type="match status" value="1"/>
</dbReference>
<name>A0AA88VP74_9ASTE</name>
<dbReference type="PROSITE" id="PS00107">
    <property type="entry name" value="PROTEIN_KINASE_ATP"/>
    <property type="match status" value="1"/>
</dbReference>
<feature type="domain" description="Protein kinase" evidence="7">
    <location>
        <begin position="47"/>
        <end position="323"/>
    </location>
</feature>
<evidence type="ECO:0000256" key="2">
    <source>
        <dbReference type="ARBA" id="ARBA00022741"/>
    </source>
</evidence>
<dbReference type="AlphaFoldDB" id="A0AA88VP74"/>
<accession>A0AA88VP74</accession>
<organism evidence="8 9">
    <name type="scientific">Escallonia herrerae</name>
    <dbReference type="NCBI Taxonomy" id="1293975"/>
    <lineage>
        <taxon>Eukaryota</taxon>
        <taxon>Viridiplantae</taxon>
        <taxon>Streptophyta</taxon>
        <taxon>Embryophyta</taxon>
        <taxon>Tracheophyta</taxon>
        <taxon>Spermatophyta</taxon>
        <taxon>Magnoliopsida</taxon>
        <taxon>eudicotyledons</taxon>
        <taxon>Gunneridae</taxon>
        <taxon>Pentapetalae</taxon>
        <taxon>asterids</taxon>
        <taxon>campanulids</taxon>
        <taxon>Escalloniales</taxon>
        <taxon>Escalloniaceae</taxon>
        <taxon>Escallonia</taxon>
    </lineage>
</organism>
<evidence type="ECO:0000256" key="5">
    <source>
        <dbReference type="PROSITE-ProRule" id="PRU10141"/>
    </source>
</evidence>
<dbReference type="PROSITE" id="PS50011">
    <property type="entry name" value="PROTEIN_KINASE_DOM"/>
    <property type="match status" value="1"/>
</dbReference>
<keyword evidence="9" id="KW-1185">Reference proteome</keyword>
<evidence type="ECO:0000256" key="4">
    <source>
        <dbReference type="ARBA" id="ARBA00022840"/>
    </source>
</evidence>
<dbReference type="Proteomes" id="UP001188597">
    <property type="component" value="Unassembled WGS sequence"/>
</dbReference>
<dbReference type="GO" id="GO:0005524">
    <property type="term" value="F:ATP binding"/>
    <property type="evidence" value="ECO:0007669"/>
    <property type="project" value="UniProtKB-UniRule"/>
</dbReference>
<sequence length="323" mass="36114">MTCCTLCFRKKATPPTKQTIDIDEEVSGIQSIKIYAYKDLQIATEDFSAANKIGKGGFGSVYKGILNDGTFVAIKVLSPESKQGLREFLTEITVISHVDHENLVKLYGCCVERDHRILVYGYLENNSLAHTLLGNSQPVLNMKAKFHKFKGYLAPEYALGGQLTRKADVYSFGVLLLEIVSGRCCIDKLLPVEDQYLLERAWGLYERGELVELVDPSSERDFNPDEACRYLKVGLLCVQEITKARPSMSMVVKMLTGEMDVDEKGLLKQQEVFQSMDLKRKKNNASFTSSSGLGKRDSSSSSENTAMTQATLDFTSMYDRSEL</sequence>
<proteinExistence type="predicted"/>
<dbReference type="Gene3D" id="1.10.510.10">
    <property type="entry name" value="Transferase(Phosphotransferase) domain 1"/>
    <property type="match status" value="1"/>
</dbReference>
<dbReference type="InterPro" id="IPR001245">
    <property type="entry name" value="Ser-Thr/Tyr_kinase_cat_dom"/>
</dbReference>
<dbReference type="InterPro" id="IPR017441">
    <property type="entry name" value="Protein_kinase_ATP_BS"/>
</dbReference>
<evidence type="ECO:0000313" key="8">
    <source>
        <dbReference type="EMBL" id="KAK3012507.1"/>
    </source>
</evidence>
<evidence type="ECO:0000256" key="3">
    <source>
        <dbReference type="ARBA" id="ARBA00022777"/>
    </source>
</evidence>
<evidence type="ECO:0000259" key="7">
    <source>
        <dbReference type="PROSITE" id="PS50011"/>
    </source>
</evidence>
<gene>
    <name evidence="8" type="ORF">RJ639_007993</name>
</gene>
<comment type="caution">
    <text evidence="8">The sequence shown here is derived from an EMBL/GenBank/DDBJ whole genome shotgun (WGS) entry which is preliminary data.</text>
</comment>
<keyword evidence="2 5" id="KW-0547">Nucleotide-binding</keyword>
<feature type="region of interest" description="Disordered" evidence="6">
    <location>
        <begin position="284"/>
        <end position="308"/>
    </location>
</feature>
<dbReference type="Gene3D" id="3.30.200.20">
    <property type="entry name" value="Phosphorylase Kinase, domain 1"/>
    <property type="match status" value="1"/>
</dbReference>
<dbReference type="InterPro" id="IPR011009">
    <property type="entry name" value="Kinase-like_dom_sf"/>
</dbReference>
<dbReference type="InterPro" id="IPR052059">
    <property type="entry name" value="CR_Ser/Thr_kinase"/>
</dbReference>
<dbReference type="FunFam" id="3.30.200.20:FF:000225">
    <property type="entry name" value="cold-responsive protein kinase 1"/>
    <property type="match status" value="1"/>
</dbReference>